<dbReference type="Pfam" id="PF01292">
    <property type="entry name" value="Ni_hydr_CYTB"/>
    <property type="match status" value="1"/>
</dbReference>
<dbReference type="KEGG" id="mrk:FIT61_00440"/>
<dbReference type="GO" id="GO:0022904">
    <property type="term" value="P:respiratory electron transport chain"/>
    <property type="evidence" value="ECO:0007669"/>
    <property type="project" value="InterPro"/>
</dbReference>
<comment type="cofactor">
    <cofactor evidence="1">
        <name>heme b</name>
        <dbReference type="ChEBI" id="CHEBI:60344"/>
    </cofactor>
</comment>
<protein>
    <submittedName>
        <fullName evidence="15">Cytochrome b</fullName>
    </submittedName>
</protein>
<feature type="transmembrane region" description="Helical" evidence="13">
    <location>
        <begin position="165"/>
        <end position="187"/>
    </location>
</feature>
<evidence type="ECO:0000256" key="10">
    <source>
        <dbReference type="ARBA" id="ARBA00023004"/>
    </source>
</evidence>
<accession>A0AAE6FS06</accession>
<evidence type="ECO:0000256" key="3">
    <source>
        <dbReference type="ARBA" id="ARBA00022448"/>
    </source>
</evidence>
<organism evidence="15 16">
    <name type="scientific">Candidatus Methylopumilus rimovensis</name>
    <dbReference type="NCBI Taxonomy" id="2588535"/>
    <lineage>
        <taxon>Bacteria</taxon>
        <taxon>Pseudomonadati</taxon>
        <taxon>Pseudomonadota</taxon>
        <taxon>Betaproteobacteria</taxon>
        <taxon>Nitrosomonadales</taxon>
        <taxon>Methylophilaceae</taxon>
        <taxon>Candidatus Methylopumilus</taxon>
    </lineage>
</organism>
<evidence type="ECO:0000256" key="9">
    <source>
        <dbReference type="ARBA" id="ARBA00022989"/>
    </source>
</evidence>
<dbReference type="EMBL" id="CP040986">
    <property type="protein sequence ID" value="QDD12966.1"/>
    <property type="molecule type" value="Genomic_DNA"/>
</dbReference>
<feature type="domain" description="Cytochrome b561 bacterial/Ni-hydrogenase" evidence="14">
    <location>
        <begin position="8"/>
        <end position="198"/>
    </location>
</feature>
<keyword evidence="10" id="KW-0408">Iron</keyword>
<dbReference type="InterPro" id="IPR016174">
    <property type="entry name" value="Di-haem_cyt_TM"/>
</dbReference>
<comment type="similarity">
    <text evidence="12">Belongs to the cytochrome b561 family.</text>
</comment>
<keyword evidence="11 13" id="KW-0472">Membrane</keyword>
<evidence type="ECO:0000256" key="5">
    <source>
        <dbReference type="ARBA" id="ARBA00022617"/>
    </source>
</evidence>
<name>A0AAE6FS06_9PROT</name>
<dbReference type="InterPro" id="IPR052168">
    <property type="entry name" value="Cytochrome_b561_oxidase"/>
</dbReference>
<sequence length="199" mass="22641">MAIASTKYTKTAIILHWLIGFGIIFMFLLGWYMCDLPKEAAKASSYDLFDLGIYTWQLNEEVSPRTFYFNLHKSLGITILGLIAFRVFWRLTHPAPALIKTLKAWEKKLAHATHHALYLIMILLPLSGAAMALYSKYGIKWFGIPLAQGLGDDAMRDFFKNAHEVIGIILLVLLGLHILAVLKHTFLNKDGTLKRMMFK</sequence>
<keyword evidence="6 13" id="KW-0812">Transmembrane</keyword>
<evidence type="ECO:0000256" key="4">
    <source>
        <dbReference type="ARBA" id="ARBA00022475"/>
    </source>
</evidence>
<evidence type="ECO:0000256" key="7">
    <source>
        <dbReference type="ARBA" id="ARBA00022723"/>
    </source>
</evidence>
<dbReference type="Proteomes" id="UP000312102">
    <property type="component" value="Chromosome"/>
</dbReference>
<dbReference type="Gene3D" id="1.20.950.20">
    <property type="entry name" value="Transmembrane di-heme cytochromes, Chain C"/>
    <property type="match status" value="1"/>
</dbReference>
<evidence type="ECO:0000313" key="15">
    <source>
        <dbReference type="EMBL" id="QDD12966.1"/>
    </source>
</evidence>
<evidence type="ECO:0000313" key="16">
    <source>
        <dbReference type="Proteomes" id="UP000312102"/>
    </source>
</evidence>
<dbReference type="GO" id="GO:0005886">
    <property type="term" value="C:plasma membrane"/>
    <property type="evidence" value="ECO:0007669"/>
    <property type="project" value="UniProtKB-SubCell"/>
</dbReference>
<keyword evidence="16" id="KW-1185">Reference proteome</keyword>
<feature type="transmembrane region" description="Helical" evidence="13">
    <location>
        <begin position="116"/>
        <end position="134"/>
    </location>
</feature>
<dbReference type="SUPFAM" id="SSF81342">
    <property type="entry name" value="Transmembrane di-heme cytochromes"/>
    <property type="match status" value="1"/>
</dbReference>
<keyword evidence="4" id="KW-1003">Cell membrane</keyword>
<evidence type="ECO:0000256" key="1">
    <source>
        <dbReference type="ARBA" id="ARBA00001970"/>
    </source>
</evidence>
<dbReference type="RefSeq" id="WP_139882513.1">
    <property type="nucleotide sequence ID" value="NZ_CP040986.1"/>
</dbReference>
<dbReference type="AlphaFoldDB" id="A0AAE6FS06"/>
<proteinExistence type="inferred from homology"/>
<dbReference type="GO" id="GO:0020037">
    <property type="term" value="F:heme binding"/>
    <property type="evidence" value="ECO:0007669"/>
    <property type="project" value="TreeGrafter"/>
</dbReference>
<keyword evidence="5" id="KW-0349">Heme</keyword>
<dbReference type="GO" id="GO:0009055">
    <property type="term" value="F:electron transfer activity"/>
    <property type="evidence" value="ECO:0007669"/>
    <property type="project" value="InterPro"/>
</dbReference>
<gene>
    <name evidence="15" type="ORF">FIT61_00440</name>
</gene>
<dbReference type="PANTHER" id="PTHR30529">
    <property type="entry name" value="CYTOCHROME B561"/>
    <property type="match status" value="1"/>
</dbReference>
<comment type="subcellular location">
    <subcellularLocation>
        <location evidence="2">Cell membrane</location>
        <topology evidence="2">Multi-pass membrane protein</topology>
    </subcellularLocation>
</comment>
<keyword evidence="8" id="KW-0249">Electron transport</keyword>
<evidence type="ECO:0000256" key="2">
    <source>
        <dbReference type="ARBA" id="ARBA00004651"/>
    </source>
</evidence>
<feature type="transmembrane region" description="Helical" evidence="13">
    <location>
        <begin position="12"/>
        <end position="33"/>
    </location>
</feature>
<dbReference type="GO" id="GO:0046872">
    <property type="term" value="F:metal ion binding"/>
    <property type="evidence" value="ECO:0007669"/>
    <property type="project" value="UniProtKB-KW"/>
</dbReference>
<reference evidence="15 16" key="1">
    <citation type="journal article" date="2019" name="ISME J.">
        <title>Evolution in action: habitat transition from sediment to the pelagial leads to genome streamlining in Methylophilaceae.</title>
        <authorList>
            <person name="Salcher M."/>
            <person name="Schaefle D."/>
            <person name="Kaspar M."/>
            <person name="Neuenschwander S.M."/>
            <person name="Ghai R."/>
        </authorList>
    </citation>
    <scope>NUCLEOTIDE SEQUENCE [LARGE SCALE GENOMIC DNA]</scope>
    <source>
        <strain evidence="15 16">MMS-RI-1</strain>
    </source>
</reference>
<dbReference type="PANTHER" id="PTHR30529:SF1">
    <property type="entry name" value="CYTOCHROME B561 HOMOLOG 2"/>
    <property type="match status" value="1"/>
</dbReference>
<evidence type="ECO:0000256" key="8">
    <source>
        <dbReference type="ARBA" id="ARBA00022982"/>
    </source>
</evidence>
<evidence type="ECO:0000259" key="14">
    <source>
        <dbReference type="Pfam" id="PF01292"/>
    </source>
</evidence>
<dbReference type="InterPro" id="IPR011577">
    <property type="entry name" value="Cyt_b561_bac/Ni-Hgenase"/>
</dbReference>
<keyword evidence="9 13" id="KW-1133">Transmembrane helix</keyword>
<keyword evidence="7" id="KW-0479">Metal-binding</keyword>
<evidence type="ECO:0000256" key="13">
    <source>
        <dbReference type="SAM" id="Phobius"/>
    </source>
</evidence>
<keyword evidence="3" id="KW-0813">Transport</keyword>
<evidence type="ECO:0000256" key="6">
    <source>
        <dbReference type="ARBA" id="ARBA00022692"/>
    </source>
</evidence>
<evidence type="ECO:0000256" key="11">
    <source>
        <dbReference type="ARBA" id="ARBA00023136"/>
    </source>
</evidence>
<feature type="transmembrane region" description="Helical" evidence="13">
    <location>
        <begin position="67"/>
        <end position="89"/>
    </location>
</feature>
<evidence type="ECO:0000256" key="12">
    <source>
        <dbReference type="ARBA" id="ARBA00037975"/>
    </source>
</evidence>